<comment type="caution">
    <text evidence="2">The sequence shown here is derived from an EMBL/GenBank/DDBJ whole genome shotgun (WGS) entry which is preliminary data.</text>
</comment>
<organism evidence="2 3">
    <name type="scientific">Haloferula rosea</name>
    <dbReference type="NCBI Taxonomy" id="490093"/>
    <lineage>
        <taxon>Bacteria</taxon>
        <taxon>Pseudomonadati</taxon>
        <taxon>Verrucomicrobiota</taxon>
        <taxon>Verrucomicrobiia</taxon>
        <taxon>Verrucomicrobiales</taxon>
        <taxon>Verrucomicrobiaceae</taxon>
        <taxon>Haloferula</taxon>
    </lineage>
</organism>
<evidence type="ECO:0000256" key="1">
    <source>
        <dbReference type="SAM" id="MobiDB-lite"/>
    </source>
</evidence>
<feature type="region of interest" description="Disordered" evidence="1">
    <location>
        <begin position="56"/>
        <end position="76"/>
    </location>
</feature>
<sequence>MGGPTVEERKAQIAAEPKGDYFVGRRYYVKKTRFWGYVRRPGQSWDRSKLVVMREDKKRTPDRYPENGSGNQRYGFDQNYEYKLNGYFTGSKVYDPNSNQVLPEFMLTGYEVLNRQPGWIFRPDDRYDPYRITVYSR</sequence>
<keyword evidence="3" id="KW-1185">Reference proteome</keyword>
<dbReference type="EMBL" id="JAENII010000007">
    <property type="protein sequence ID" value="MBK1827397.1"/>
    <property type="molecule type" value="Genomic_DNA"/>
</dbReference>
<proteinExistence type="predicted"/>
<gene>
    <name evidence="2" type="ORF">JIN81_10210</name>
</gene>
<evidence type="ECO:0000313" key="2">
    <source>
        <dbReference type="EMBL" id="MBK1827397.1"/>
    </source>
</evidence>
<dbReference type="Proteomes" id="UP000658278">
    <property type="component" value="Unassembled WGS sequence"/>
</dbReference>
<name>A0A934RD51_9BACT</name>
<feature type="compositionally biased region" description="Basic and acidic residues" evidence="1">
    <location>
        <begin position="56"/>
        <end position="65"/>
    </location>
</feature>
<evidence type="ECO:0000313" key="3">
    <source>
        <dbReference type="Proteomes" id="UP000658278"/>
    </source>
</evidence>
<dbReference type="AlphaFoldDB" id="A0A934RD51"/>
<accession>A0A934RD51</accession>
<reference evidence="2" key="1">
    <citation type="submission" date="2021-01" db="EMBL/GenBank/DDBJ databases">
        <title>Modified the classification status of verrucomicrobia.</title>
        <authorList>
            <person name="Feng X."/>
        </authorList>
    </citation>
    <scope>NUCLEOTIDE SEQUENCE</scope>
    <source>
        <strain evidence="2">KCTC 22201</strain>
    </source>
</reference>
<protein>
    <submittedName>
        <fullName evidence="2">Uncharacterized protein</fullName>
    </submittedName>
</protein>